<proteinExistence type="predicted"/>
<dbReference type="GeneID" id="67004457"/>
<dbReference type="AlphaFoldDB" id="A0A9P3EUT2"/>
<organism evidence="2 3">
    <name type="scientific">Aspergillus pseudoviridinutans</name>
    <dbReference type="NCBI Taxonomy" id="1517512"/>
    <lineage>
        <taxon>Eukaryota</taxon>
        <taxon>Fungi</taxon>
        <taxon>Dikarya</taxon>
        <taxon>Ascomycota</taxon>
        <taxon>Pezizomycotina</taxon>
        <taxon>Eurotiomycetes</taxon>
        <taxon>Eurotiomycetidae</taxon>
        <taxon>Eurotiales</taxon>
        <taxon>Aspergillaceae</taxon>
        <taxon>Aspergillus</taxon>
        <taxon>Aspergillus subgen. Fumigati</taxon>
    </lineage>
</organism>
<protein>
    <submittedName>
        <fullName evidence="2">Uncharacterized protein</fullName>
    </submittedName>
</protein>
<feature type="region of interest" description="Disordered" evidence="1">
    <location>
        <begin position="83"/>
        <end position="107"/>
    </location>
</feature>
<dbReference type="OrthoDB" id="10477508at2759"/>
<reference evidence="2 3" key="1">
    <citation type="submission" date="2018-10" db="EMBL/GenBank/DDBJ databases">
        <title>Pan-genome distribution and transcriptional activeness of fungal secondary metabolism genes in Aspergillus section Fumigati.</title>
        <authorList>
            <person name="Takahashi H."/>
            <person name="Umemura M."/>
            <person name="Ninomiya A."/>
            <person name="Kusuya Y."/>
            <person name="Urayama S."/>
            <person name="Shimizu M."/>
            <person name="Watanabe A."/>
            <person name="Kamei K."/>
            <person name="Yaguchi T."/>
            <person name="Hagiwara D."/>
        </authorList>
    </citation>
    <scope>NUCLEOTIDE SEQUENCE [LARGE SCALE GENOMIC DNA]</scope>
    <source>
        <strain evidence="2 3">IFM 55266</strain>
    </source>
</reference>
<dbReference type="Proteomes" id="UP001043456">
    <property type="component" value="Unassembled WGS sequence"/>
</dbReference>
<name>A0A9P3EUT2_9EURO</name>
<keyword evidence="3" id="KW-1185">Reference proteome</keyword>
<comment type="caution">
    <text evidence="2">The sequence shown here is derived from an EMBL/GenBank/DDBJ whole genome shotgun (WGS) entry which is preliminary data.</text>
</comment>
<evidence type="ECO:0000313" key="2">
    <source>
        <dbReference type="EMBL" id="GIJ86947.1"/>
    </source>
</evidence>
<accession>A0A9P3EUT2</accession>
<sequence>MDHSDPTSVGGVPPNADVDSWSIFPCSASDLGISAWPCSTQNLQPPGLQGSTVRAAQSGICSEWSPGDVDAWSCFVSDNQRESTAPAADNRKVSSSTAHPESTGDVDSWSQFQCLSGQSAPATLAKADQLSTFHFAAISDNTPQQLEAAGDVDSWSQFSIVNDQILPRTSRGINQIRQLDSMDHLFGHAIINSEVAGDVDSWSQFICEN</sequence>
<evidence type="ECO:0000313" key="3">
    <source>
        <dbReference type="Proteomes" id="UP001043456"/>
    </source>
</evidence>
<evidence type="ECO:0000256" key="1">
    <source>
        <dbReference type="SAM" id="MobiDB-lite"/>
    </source>
</evidence>
<dbReference type="EMBL" id="BHVY01000004">
    <property type="protein sequence ID" value="GIJ86947.1"/>
    <property type="molecule type" value="Genomic_DNA"/>
</dbReference>
<dbReference type="RefSeq" id="XP_043157693.1">
    <property type="nucleotide sequence ID" value="XM_043301758.1"/>
</dbReference>
<gene>
    <name evidence="2" type="ORF">Asppvi_005846</name>
</gene>